<dbReference type="HOGENOM" id="CLU_3125419_0_0_1"/>
<accession>F4RGH2</accession>
<dbReference type="AlphaFoldDB" id="F4RGH2"/>
<keyword evidence="2" id="KW-1185">Reference proteome</keyword>
<dbReference type="KEGG" id="mlr:MELLADRAFT_84687"/>
<reference evidence="2" key="1">
    <citation type="journal article" date="2011" name="Proc. Natl. Acad. Sci. U.S.A.">
        <title>Obligate biotrophy features unraveled by the genomic analysis of rust fungi.</title>
        <authorList>
            <person name="Duplessis S."/>
            <person name="Cuomo C.A."/>
            <person name="Lin Y.-C."/>
            <person name="Aerts A."/>
            <person name="Tisserant E."/>
            <person name="Veneault-Fourrey C."/>
            <person name="Joly D.L."/>
            <person name="Hacquard S."/>
            <person name="Amselem J."/>
            <person name="Cantarel B.L."/>
            <person name="Chiu R."/>
            <person name="Coutinho P.M."/>
            <person name="Feau N."/>
            <person name="Field M."/>
            <person name="Frey P."/>
            <person name="Gelhaye E."/>
            <person name="Goldberg J."/>
            <person name="Grabherr M.G."/>
            <person name="Kodira C.D."/>
            <person name="Kohler A."/>
            <person name="Kuees U."/>
            <person name="Lindquist E.A."/>
            <person name="Lucas S.M."/>
            <person name="Mago R."/>
            <person name="Mauceli E."/>
            <person name="Morin E."/>
            <person name="Murat C."/>
            <person name="Pangilinan J.L."/>
            <person name="Park R."/>
            <person name="Pearson M."/>
            <person name="Quesneville H."/>
            <person name="Rouhier N."/>
            <person name="Sakthikumar S."/>
            <person name="Salamov A.A."/>
            <person name="Schmutz J."/>
            <person name="Selles B."/>
            <person name="Shapiro H."/>
            <person name="Tanguay P."/>
            <person name="Tuskan G.A."/>
            <person name="Henrissat B."/>
            <person name="Van de Peer Y."/>
            <person name="Rouze P."/>
            <person name="Ellis J.G."/>
            <person name="Dodds P.N."/>
            <person name="Schein J.E."/>
            <person name="Zhong S."/>
            <person name="Hamelin R.C."/>
            <person name="Grigoriev I.V."/>
            <person name="Szabo L.J."/>
            <person name="Martin F."/>
        </authorList>
    </citation>
    <scope>NUCLEOTIDE SEQUENCE [LARGE SCALE GENOMIC DNA]</scope>
    <source>
        <strain evidence="2">98AG31 / pathotype 3-4-7</strain>
    </source>
</reference>
<dbReference type="Proteomes" id="UP000001072">
    <property type="component" value="Unassembled WGS sequence"/>
</dbReference>
<dbReference type="VEuPathDB" id="FungiDB:MELLADRAFT_84687"/>
<protein>
    <submittedName>
        <fullName evidence="1">Uncharacterized protein</fullName>
    </submittedName>
</protein>
<organism evidence="2">
    <name type="scientific">Melampsora larici-populina (strain 98AG31 / pathotype 3-4-7)</name>
    <name type="common">Poplar leaf rust fungus</name>
    <dbReference type="NCBI Taxonomy" id="747676"/>
    <lineage>
        <taxon>Eukaryota</taxon>
        <taxon>Fungi</taxon>
        <taxon>Dikarya</taxon>
        <taxon>Basidiomycota</taxon>
        <taxon>Pucciniomycotina</taxon>
        <taxon>Pucciniomycetes</taxon>
        <taxon>Pucciniales</taxon>
        <taxon>Melampsoraceae</taxon>
        <taxon>Melampsora</taxon>
    </lineage>
</organism>
<dbReference type="InParanoid" id="F4RGH2"/>
<name>F4RGH2_MELLP</name>
<dbReference type="GeneID" id="18933579"/>
<dbReference type="EMBL" id="GL883100">
    <property type="protein sequence ID" value="EGG08649.1"/>
    <property type="molecule type" value="Genomic_DNA"/>
</dbReference>
<proteinExistence type="predicted"/>
<dbReference type="RefSeq" id="XP_007408235.1">
    <property type="nucleotide sequence ID" value="XM_007408173.1"/>
</dbReference>
<evidence type="ECO:0000313" key="1">
    <source>
        <dbReference type="EMBL" id="EGG08649.1"/>
    </source>
</evidence>
<sequence length="50" mass="5736">MDDGMGWDGLVGCVVILNRFKLRFCVYFTISHFHFHAQPLLVLVPRCAVL</sequence>
<evidence type="ECO:0000313" key="2">
    <source>
        <dbReference type="Proteomes" id="UP000001072"/>
    </source>
</evidence>
<gene>
    <name evidence="1" type="ORF">MELLADRAFT_84687</name>
</gene>